<evidence type="ECO:0008006" key="18">
    <source>
        <dbReference type="Google" id="ProtNLM"/>
    </source>
</evidence>
<feature type="domain" description="Trimeric autotransporter adhesin YadA-like stalk" evidence="14">
    <location>
        <begin position="555"/>
        <end position="587"/>
    </location>
</feature>
<evidence type="ECO:0000259" key="12">
    <source>
        <dbReference type="Pfam" id="PF03895"/>
    </source>
</evidence>
<dbReference type="Proteomes" id="UP000656319">
    <property type="component" value="Unassembled WGS sequence"/>
</dbReference>
<dbReference type="InterPro" id="IPR024973">
    <property type="entry name" value="ESPR"/>
</dbReference>
<dbReference type="Gene3D" id="4.10.80.270">
    <property type="match status" value="1"/>
</dbReference>
<evidence type="ECO:0000256" key="3">
    <source>
        <dbReference type="ARBA" id="ARBA00005848"/>
    </source>
</evidence>
<comment type="similarity">
    <text evidence="3">Belongs to the autotransporter-2 (AT-2) (TC 1.B.40) family.</text>
</comment>
<evidence type="ECO:0000256" key="2">
    <source>
        <dbReference type="ARBA" id="ARBA00004442"/>
    </source>
</evidence>
<feature type="domain" description="Trimeric autotransporter adhesin YadA-like head" evidence="13">
    <location>
        <begin position="605"/>
        <end position="631"/>
    </location>
</feature>
<dbReference type="Pfam" id="PF05658">
    <property type="entry name" value="YadA_head"/>
    <property type="match status" value="4"/>
</dbReference>
<feature type="domain" description="Trimeric autotransporter adhesin YadA-like C-terminal membrane anchor" evidence="12">
    <location>
        <begin position="880"/>
        <end position="938"/>
    </location>
</feature>
<dbReference type="EMBL" id="CAJHCQ010000006">
    <property type="protein sequence ID" value="CAD6532983.1"/>
    <property type="molecule type" value="Genomic_DNA"/>
</dbReference>
<feature type="domain" description="Trimeric autotransporter adhesin YadA-like head" evidence="13">
    <location>
        <begin position="216"/>
        <end position="242"/>
    </location>
</feature>
<reference evidence="16 17" key="1">
    <citation type="submission" date="2020-10" db="EMBL/GenBank/DDBJ databases">
        <authorList>
            <person name="Peeters C."/>
        </authorList>
    </citation>
    <scope>NUCLEOTIDE SEQUENCE [LARGE SCALE GENOMIC DNA]</scope>
    <source>
        <strain evidence="16 17">LMG 27952</strain>
    </source>
</reference>
<evidence type="ECO:0000259" key="14">
    <source>
        <dbReference type="Pfam" id="PF05662"/>
    </source>
</evidence>
<dbReference type="Pfam" id="PF03895">
    <property type="entry name" value="YadA_anchor"/>
    <property type="match status" value="1"/>
</dbReference>
<evidence type="ECO:0000256" key="7">
    <source>
        <dbReference type="ARBA" id="ARBA00022729"/>
    </source>
</evidence>
<feature type="domain" description="Trimeric autotransporter adhesin YadA-like stalk" evidence="14">
    <location>
        <begin position="282"/>
        <end position="311"/>
    </location>
</feature>
<evidence type="ECO:0000256" key="5">
    <source>
        <dbReference type="ARBA" id="ARBA00022452"/>
    </source>
</evidence>
<dbReference type="InterPro" id="IPR045584">
    <property type="entry name" value="Pilin-like"/>
</dbReference>
<evidence type="ECO:0000256" key="4">
    <source>
        <dbReference type="ARBA" id="ARBA00022448"/>
    </source>
</evidence>
<evidence type="ECO:0000256" key="11">
    <source>
        <dbReference type="SAM" id="Phobius"/>
    </source>
</evidence>
<evidence type="ECO:0000313" key="17">
    <source>
        <dbReference type="Proteomes" id="UP000656319"/>
    </source>
</evidence>
<feature type="domain" description="Trimeric autotransporter adhesin YadA-like head" evidence="13">
    <location>
        <begin position="774"/>
        <end position="800"/>
    </location>
</feature>
<dbReference type="Gene3D" id="6.20.50.100">
    <property type="match status" value="1"/>
</dbReference>
<feature type="domain" description="ESPR" evidence="15">
    <location>
        <begin position="1"/>
        <end position="45"/>
    </location>
</feature>
<dbReference type="Pfam" id="PF13018">
    <property type="entry name" value="ESPR"/>
    <property type="match status" value="1"/>
</dbReference>
<dbReference type="RefSeq" id="WP_201696417.1">
    <property type="nucleotide sequence ID" value="NZ_CAJHCQ010000006.1"/>
</dbReference>
<organism evidence="16 17">
    <name type="scientific">Paraburkholderia hiiakae</name>
    <dbReference type="NCBI Taxonomy" id="1081782"/>
    <lineage>
        <taxon>Bacteria</taxon>
        <taxon>Pseudomonadati</taxon>
        <taxon>Pseudomonadota</taxon>
        <taxon>Betaproteobacteria</taxon>
        <taxon>Burkholderiales</taxon>
        <taxon>Burkholderiaceae</taxon>
        <taxon>Paraburkholderia</taxon>
    </lineage>
</organism>
<feature type="domain" description="Trimeric autotransporter adhesin YadA-like stalk" evidence="14">
    <location>
        <begin position="723"/>
        <end position="758"/>
    </location>
</feature>
<keyword evidence="10" id="KW-0998">Cell outer membrane</keyword>
<keyword evidence="7" id="KW-0732">Signal</keyword>
<dbReference type="InterPro" id="IPR011049">
    <property type="entry name" value="Serralysin-like_metalloprot_C"/>
</dbReference>
<dbReference type="InterPro" id="IPR008635">
    <property type="entry name" value="Coiled_stalk_dom"/>
</dbReference>
<feature type="domain" description="Trimeric autotransporter adhesin YadA-like stalk" evidence="14">
    <location>
        <begin position="818"/>
        <end position="857"/>
    </location>
</feature>
<accession>A0ABN7HTS7</accession>
<gene>
    <name evidence="16" type="ORF">LMG27952_02684</name>
</gene>
<name>A0ABN7HTS7_9BURK</name>
<evidence type="ECO:0000313" key="16">
    <source>
        <dbReference type="EMBL" id="CAD6532983.1"/>
    </source>
</evidence>
<evidence type="ECO:0000259" key="15">
    <source>
        <dbReference type="Pfam" id="PF13018"/>
    </source>
</evidence>
<feature type="domain" description="Trimeric autotransporter adhesin YadA-like stalk" evidence="14">
    <location>
        <begin position="663"/>
        <end position="697"/>
    </location>
</feature>
<feature type="domain" description="Trimeric autotransporter adhesin YadA-like stalk" evidence="14">
    <location>
        <begin position="442"/>
        <end position="483"/>
    </location>
</feature>
<dbReference type="Gene3D" id="2.20.70.140">
    <property type="match status" value="1"/>
</dbReference>
<feature type="transmembrane region" description="Helical" evidence="11">
    <location>
        <begin position="38"/>
        <end position="61"/>
    </location>
</feature>
<dbReference type="InterPro" id="IPR008640">
    <property type="entry name" value="Adhesin_Head_dom"/>
</dbReference>
<keyword evidence="11" id="KW-1133">Transmembrane helix</keyword>
<evidence type="ECO:0000256" key="6">
    <source>
        <dbReference type="ARBA" id="ARBA00022692"/>
    </source>
</evidence>
<dbReference type="SUPFAM" id="SSF101967">
    <property type="entry name" value="Adhesin YadA, collagen-binding domain"/>
    <property type="match status" value="7"/>
</dbReference>
<keyword evidence="8" id="KW-0653">Protein transport</keyword>
<keyword evidence="9 11" id="KW-0472">Membrane</keyword>
<evidence type="ECO:0000256" key="1">
    <source>
        <dbReference type="ARBA" id="ARBA00004241"/>
    </source>
</evidence>
<dbReference type="Pfam" id="PF05662">
    <property type="entry name" value="YadA_stalk"/>
    <property type="match status" value="7"/>
</dbReference>
<dbReference type="Gene3D" id="2.150.10.10">
    <property type="entry name" value="Serralysin-like metalloprotease, C-terminal"/>
    <property type="match status" value="4"/>
</dbReference>
<evidence type="ECO:0000256" key="8">
    <source>
        <dbReference type="ARBA" id="ARBA00022927"/>
    </source>
</evidence>
<keyword evidence="6 11" id="KW-0812">Transmembrane</keyword>
<keyword evidence="5" id="KW-1134">Transmembrane beta strand</keyword>
<comment type="subcellular location">
    <subcellularLocation>
        <location evidence="2">Cell outer membrane</location>
    </subcellularLocation>
    <subcellularLocation>
        <location evidence="1">Cell surface</location>
    </subcellularLocation>
</comment>
<dbReference type="Gene3D" id="3.30.1300.30">
    <property type="entry name" value="GSPII I/J protein-like"/>
    <property type="match status" value="1"/>
</dbReference>
<evidence type="ECO:0000256" key="9">
    <source>
        <dbReference type="ARBA" id="ARBA00023136"/>
    </source>
</evidence>
<sequence length="938" mass="92015">MNKIYRLVWSRKLNNFVAASESSKANGKGGGERGSKAGVLRFASFGGVVASLVLAASPFLAQNAFAGAGIFINDGNDNGCTLITDEQYNLPTGTTANGTTTSFGTNSKLRNIASNALCLSGDKASQTNRALFYSDANPGATAASTSLTLGGELYVNGGNLGVGGGQTGAMANSMRIGSTATLNGISGVSSLAIGGGSAPTVASGTDSIAVGTGGTASAASAVAIGAGASASQAQSVALGAGSVTGEAVKTPGATIAGNAYSFAGANPGSTVSVGAAGSERTVTNVAAGRLSQTSTDAVNGSQLYATNQALELLDGSIKHVASDALMWDPAANNGAGAYSARHGTTGSNKITNVADGSDPSDAVNVEQLNAATSQPITFAGNTGSAPRKLGETMNITGAASTAGTYSGGNLNTVVDANGDMQLRMADSPKFGTVTINEGGTGKITGVADGTDGSDAVNKSQLDAVNTVANAGWNIRANQGSSDNIAPGDTLNVVDGSNTTASYDPQTKSLKIDVSSDPAFNSVTTGNTVVNNDGVAINGGPSMTTGGIDAAGRKMTNVADGDVSENSKDAVNGSQLYAINSTINNINTGSGIKYFHANSALPDSQAIGANSVAVGGAANASGAGSMALGANATASADNAVALGAGSTANRDNTVSVGAAGSERQITNVAAGTADTDAVNVSQLKNAGLVNGDGTTNTAVTYGTNPDGSTDYSTVTLNGGSGGTRIHNVTAGSEGTDAVNVDQLNSALSVINNSMVSASNPMFTADGNPQTEAANARGAHSTAMGANATANADNSVALGAGSVANRANTVSVGDVGSERQITNVAAGTQGTDAVNLNQLNAASTQSQQYTDQQIGGMRSTINDVARNAYSGVAAATALSMIPDVDLGKTIAVGIGTANYKGYQATALGVTARVKQNVKVRVGAGLSSGGTTVGVGASYQW</sequence>
<protein>
    <recommendedName>
        <fullName evidence="18">Autotransporter adhesin</fullName>
    </recommendedName>
</protein>
<keyword evidence="4" id="KW-0813">Transport</keyword>
<comment type="caution">
    <text evidence="16">The sequence shown here is derived from an EMBL/GenBank/DDBJ whole genome shotgun (WGS) entry which is preliminary data.</text>
</comment>
<feature type="domain" description="Trimeric autotransporter adhesin YadA-like stalk" evidence="14">
    <location>
        <begin position="349"/>
        <end position="374"/>
    </location>
</feature>
<dbReference type="Gene3D" id="6.10.250.2040">
    <property type="match status" value="1"/>
</dbReference>
<proteinExistence type="inferred from homology"/>
<evidence type="ECO:0000256" key="10">
    <source>
        <dbReference type="ARBA" id="ARBA00023237"/>
    </source>
</evidence>
<evidence type="ECO:0000259" key="13">
    <source>
        <dbReference type="Pfam" id="PF05658"/>
    </source>
</evidence>
<dbReference type="Gene3D" id="1.20.5.170">
    <property type="match status" value="2"/>
</dbReference>
<feature type="domain" description="Trimeric autotransporter adhesin YadA-like head" evidence="13">
    <location>
        <begin position="633"/>
        <end position="657"/>
    </location>
</feature>
<keyword evidence="17" id="KW-1185">Reference proteome</keyword>
<dbReference type="SUPFAM" id="SSF54523">
    <property type="entry name" value="Pili subunits"/>
    <property type="match status" value="1"/>
</dbReference>
<dbReference type="InterPro" id="IPR005594">
    <property type="entry name" value="YadA_C"/>
</dbReference>